<dbReference type="RefSeq" id="XP_068361565.1">
    <property type="nucleotide sequence ID" value="XM_068502971.1"/>
</dbReference>
<gene>
    <name evidence="14" type="ORF">TRFO_23124</name>
</gene>
<evidence type="ECO:0000256" key="3">
    <source>
        <dbReference type="ARBA" id="ARBA00022448"/>
    </source>
</evidence>
<evidence type="ECO:0000256" key="4">
    <source>
        <dbReference type="ARBA" id="ARBA00022490"/>
    </source>
</evidence>
<dbReference type="AlphaFoldDB" id="A0A1J4KGH5"/>
<dbReference type="VEuPathDB" id="TrichDB:TRFO_23124"/>
<accession>A0A1J4KGH5</accession>
<dbReference type="GO" id="GO:0015031">
    <property type="term" value="P:protein transport"/>
    <property type="evidence" value="ECO:0007669"/>
    <property type="project" value="UniProtKB-KW"/>
</dbReference>
<feature type="domain" description="Peptidase C54 catalytic" evidence="13">
    <location>
        <begin position="20"/>
        <end position="261"/>
    </location>
</feature>
<dbReference type="GO" id="GO:0004197">
    <property type="term" value="F:cysteine-type endopeptidase activity"/>
    <property type="evidence" value="ECO:0007669"/>
    <property type="project" value="TreeGrafter"/>
</dbReference>
<dbReference type="Proteomes" id="UP000179807">
    <property type="component" value="Unassembled WGS sequence"/>
</dbReference>
<feature type="compositionally biased region" description="Polar residues" evidence="12">
    <location>
        <begin position="355"/>
        <end position="365"/>
    </location>
</feature>
<dbReference type="InterPro" id="IPR046792">
    <property type="entry name" value="Peptidase_C54_cat"/>
</dbReference>
<keyword evidence="3" id="KW-0813">Transport</keyword>
<dbReference type="GO" id="GO:0016485">
    <property type="term" value="P:protein processing"/>
    <property type="evidence" value="ECO:0007669"/>
    <property type="project" value="TreeGrafter"/>
</dbReference>
<evidence type="ECO:0000256" key="6">
    <source>
        <dbReference type="ARBA" id="ARBA00022801"/>
    </source>
</evidence>
<dbReference type="EMBL" id="MLAK01000668">
    <property type="protein sequence ID" value="OHT08429.1"/>
    <property type="molecule type" value="Genomic_DNA"/>
</dbReference>
<evidence type="ECO:0000256" key="7">
    <source>
        <dbReference type="ARBA" id="ARBA00022807"/>
    </source>
</evidence>
<dbReference type="EC" id="3.4.22.-" evidence="11"/>
<keyword evidence="6 11" id="KW-0378">Hydrolase</keyword>
<evidence type="ECO:0000256" key="11">
    <source>
        <dbReference type="RuleBase" id="RU363115"/>
    </source>
</evidence>
<comment type="function">
    <text evidence="11">Cysteine protease that plays a key role in autophagy by mediating both proteolytic activation and delipidation of ATG8 family proteins.</text>
</comment>
<comment type="subcellular location">
    <subcellularLocation>
        <location evidence="1 11">Cytoplasm</location>
    </subcellularLocation>
</comment>
<dbReference type="InterPro" id="IPR038765">
    <property type="entry name" value="Papain-like_cys_pep_sf"/>
</dbReference>
<dbReference type="PANTHER" id="PTHR22624:SF49">
    <property type="entry name" value="CYSTEINE PROTEASE"/>
    <property type="match status" value="1"/>
</dbReference>
<evidence type="ECO:0000256" key="8">
    <source>
        <dbReference type="ARBA" id="ARBA00022927"/>
    </source>
</evidence>
<feature type="region of interest" description="Disordered" evidence="12">
    <location>
        <begin position="332"/>
        <end position="365"/>
    </location>
</feature>
<keyword evidence="9 11" id="KW-0072">Autophagy</keyword>
<dbReference type="Pfam" id="PF03416">
    <property type="entry name" value="Peptidase_C54"/>
    <property type="match status" value="1"/>
</dbReference>
<evidence type="ECO:0000313" key="15">
    <source>
        <dbReference type="Proteomes" id="UP000179807"/>
    </source>
</evidence>
<dbReference type="GO" id="GO:0035973">
    <property type="term" value="P:aggrephagy"/>
    <property type="evidence" value="ECO:0007669"/>
    <property type="project" value="TreeGrafter"/>
</dbReference>
<evidence type="ECO:0000256" key="10">
    <source>
        <dbReference type="ARBA" id="ARBA00029362"/>
    </source>
</evidence>
<dbReference type="PANTHER" id="PTHR22624">
    <property type="entry name" value="CYSTEINE PROTEASE ATG4"/>
    <property type="match status" value="1"/>
</dbReference>
<organism evidence="14 15">
    <name type="scientific">Tritrichomonas foetus</name>
    <dbReference type="NCBI Taxonomy" id="1144522"/>
    <lineage>
        <taxon>Eukaryota</taxon>
        <taxon>Metamonada</taxon>
        <taxon>Parabasalia</taxon>
        <taxon>Tritrichomonadida</taxon>
        <taxon>Tritrichomonadidae</taxon>
        <taxon>Tritrichomonas</taxon>
    </lineage>
</organism>
<evidence type="ECO:0000313" key="14">
    <source>
        <dbReference type="EMBL" id="OHT08429.1"/>
    </source>
</evidence>
<comment type="catalytic activity">
    <reaction evidence="10">
        <text>[protein]-C-terminal L-amino acid-glycyl-phosphatidylethanolamide + H2O = [protein]-C-terminal L-amino acid-glycine + a 1,2-diacyl-sn-glycero-3-phosphoethanolamine</text>
        <dbReference type="Rhea" id="RHEA:67548"/>
        <dbReference type="Rhea" id="RHEA-COMP:17323"/>
        <dbReference type="Rhea" id="RHEA-COMP:17324"/>
        <dbReference type="ChEBI" id="CHEBI:15377"/>
        <dbReference type="ChEBI" id="CHEBI:64612"/>
        <dbReference type="ChEBI" id="CHEBI:172940"/>
        <dbReference type="ChEBI" id="CHEBI:172941"/>
    </reaction>
    <physiologicalReaction direction="left-to-right" evidence="10">
        <dbReference type="Rhea" id="RHEA:67549"/>
    </physiologicalReaction>
</comment>
<evidence type="ECO:0000256" key="2">
    <source>
        <dbReference type="ARBA" id="ARBA00010958"/>
    </source>
</evidence>
<dbReference type="GO" id="GO:0000423">
    <property type="term" value="P:mitophagy"/>
    <property type="evidence" value="ECO:0007669"/>
    <property type="project" value="TreeGrafter"/>
</dbReference>
<name>A0A1J4KGH5_9EUKA</name>
<dbReference type="GO" id="GO:0005737">
    <property type="term" value="C:cytoplasm"/>
    <property type="evidence" value="ECO:0007669"/>
    <property type="project" value="UniProtKB-SubCell"/>
</dbReference>
<keyword evidence="4 11" id="KW-0963">Cytoplasm</keyword>
<dbReference type="InterPro" id="IPR005078">
    <property type="entry name" value="Peptidase_C54"/>
</dbReference>
<dbReference type="GO" id="GO:0034727">
    <property type="term" value="P:piecemeal microautophagy of the nucleus"/>
    <property type="evidence" value="ECO:0007669"/>
    <property type="project" value="TreeGrafter"/>
</dbReference>
<evidence type="ECO:0000256" key="5">
    <source>
        <dbReference type="ARBA" id="ARBA00022670"/>
    </source>
</evidence>
<evidence type="ECO:0000256" key="12">
    <source>
        <dbReference type="SAM" id="MobiDB-lite"/>
    </source>
</evidence>
<dbReference type="SUPFAM" id="SSF54001">
    <property type="entry name" value="Cysteine proteinases"/>
    <property type="match status" value="1"/>
</dbReference>
<reference evidence="14" key="1">
    <citation type="submission" date="2016-10" db="EMBL/GenBank/DDBJ databases">
        <authorList>
            <person name="Benchimol M."/>
            <person name="Almeida L.G."/>
            <person name="Vasconcelos A.T."/>
            <person name="Perreira-Neves A."/>
            <person name="Rosa I.A."/>
            <person name="Tasca T."/>
            <person name="Bogo M.R."/>
            <person name="de Souza W."/>
        </authorList>
    </citation>
    <scope>NUCLEOTIDE SEQUENCE [LARGE SCALE GENOMIC DNA]</scope>
    <source>
        <strain evidence="14">K</strain>
    </source>
</reference>
<comment type="caution">
    <text evidence="14">The sequence shown here is derived from an EMBL/GenBank/DDBJ whole genome shotgun (WGS) entry which is preliminary data.</text>
</comment>
<keyword evidence="5 11" id="KW-0645">Protease</keyword>
<dbReference type="GeneID" id="94837675"/>
<keyword evidence="7" id="KW-0788">Thiol protease</keyword>
<dbReference type="GO" id="GO:0019786">
    <property type="term" value="F:protein-phosphatidylethanolamide deconjugating activity"/>
    <property type="evidence" value="ECO:0007669"/>
    <property type="project" value="InterPro"/>
</dbReference>
<evidence type="ECO:0000259" key="13">
    <source>
        <dbReference type="Pfam" id="PF03416"/>
    </source>
</evidence>
<evidence type="ECO:0000256" key="1">
    <source>
        <dbReference type="ARBA" id="ARBA00004496"/>
    </source>
</evidence>
<proteinExistence type="inferred from homology"/>
<comment type="similarity">
    <text evidence="2 11">Belongs to the peptidase C54 family.</text>
</comment>
<keyword evidence="15" id="KW-1185">Reference proteome</keyword>
<sequence length="365" mass="41355">MTTILGVECNDQDDQLALISTIPRFTYRKGFRALQNENHSFTITSDTHWGCCIRCGQSLVAQYVKKLLMKFPKYYNSHFPKRESFLSLFNDTPDAPFSIHNICKEVIKNDGHEGEWVSVSKLSKSLENLMKPDFPIYVCENSTIVIEEIKPLFTGESSVLCLIPLMCGFKKFDSRCFQTVVLSVTLPEGIGFISGHKGKAHYFVGVSSKFFYFFDPHTTKKYVQQGSDQAILFDPKLKSMKINDISPSLLLGFAWDSLDEMMSTIECMRKLKFCPISIVDVKSETVISANDDWDIVEEGEVIPSFEASFQEVSLLSGTMRLRKLSDIKNEIKNMKSSNESESEEPMGLAFETDFNKSASIPSEEK</sequence>
<protein>
    <recommendedName>
        <fullName evidence="11">Cysteine protease</fullName>
        <ecNumber evidence="11">3.4.22.-</ecNumber>
    </recommendedName>
</protein>
<evidence type="ECO:0000256" key="9">
    <source>
        <dbReference type="ARBA" id="ARBA00023006"/>
    </source>
</evidence>
<dbReference type="OrthoDB" id="2960936at2759"/>
<keyword evidence="8 11" id="KW-0653">Protein transport</keyword>
<dbReference type="GO" id="GO:0000045">
    <property type="term" value="P:autophagosome assembly"/>
    <property type="evidence" value="ECO:0007669"/>
    <property type="project" value="TreeGrafter"/>
</dbReference>